<keyword evidence="1" id="KW-0812">Transmembrane</keyword>
<keyword evidence="1" id="KW-1133">Transmembrane helix</keyword>
<dbReference type="Proteomes" id="UP000321089">
    <property type="component" value="Unassembled WGS sequence"/>
</dbReference>
<evidence type="ECO:0000256" key="1">
    <source>
        <dbReference type="SAM" id="Phobius"/>
    </source>
</evidence>
<gene>
    <name evidence="2" type="ORF">CBU02nite_08380</name>
</gene>
<dbReference type="RefSeq" id="WP_002580628.1">
    <property type="nucleotide sequence ID" value="NZ_BKBB01000008.1"/>
</dbReference>
<proteinExistence type="predicted"/>
<accession>A0A512T8N7</accession>
<sequence length="43" mass="5098">MEGLKELINNNIEIVFILIIIYVIGFINKIIRNIIKEKNNKKK</sequence>
<keyword evidence="1" id="KW-0472">Membrane</keyword>
<evidence type="ECO:0000313" key="3">
    <source>
        <dbReference type="Proteomes" id="UP000321089"/>
    </source>
</evidence>
<protein>
    <submittedName>
        <fullName evidence="2">Uncharacterized protein</fullName>
    </submittedName>
</protein>
<reference evidence="2 3" key="1">
    <citation type="submission" date="2019-07" db="EMBL/GenBank/DDBJ databases">
        <title>Whole genome shotgun sequence of Clostridium butyricum NBRC 3858.</title>
        <authorList>
            <person name="Hosoyama A."/>
            <person name="Uohara A."/>
            <person name="Ohji S."/>
            <person name="Ichikawa N."/>
        </authorList>
    </citation>
    <scope>NUCLEOTIDE SEQUENCE [LARGE SCALE GENOMIC DNA]</scope>
    <source>
        <strain evidence="2 3">NBRC 3858</strain>
    </source>
</reference>
<name>A0A512T8N7_CLOBU</name>
<evidence type="ECO:0000313" key="2">
    <source>
        <dbReference type="EMBL" id="GEQ20332.1"/>
    </source>
</evidence>
<comment type="caution">
    <text evidence="2">The sequence shown here is derived from an EMBL/GenBank/DDBJ whole genome shotgun (WGS) entry which is preliminary data.</text>
</comment>
<dbReference type="AlphaFoldDB" id="A0A512T8N7"/>
<feature type="transmembrane region" description="Helical" evidence="1">
    <location>
        <begin position="12"/>
        <end position="31"/>
    </location>
</feature>
<dbReference type="EMBL" id="BKBC01000007">
    <property type="protein sequence ID" value="GEQ20332.1"/>
    <property type="molecule type" value="Genomic_DNA"/>
</dbReference>
<organism evidence="2 3">
    <name type="scientific">Clostridium butyricum</name>
    <dbReference type="NCBI Taxonomy" id="1492"/>
    <lineage>
        <taxon>Bacteria</taxon>
        <taxon>Bacillati</taxon>
        <taxon>Bacillota</taxon>
        <taxon>Clostridia</taxon>
        <taxon>Eubacteriales</taxon>
        <taxon>Clostridiaceae</taxon>
        <taxon>Clostridium</taxon>
    </lineage>
</organism>